<dbReference type="Pfam" id="PF18926">
    <property type="entry name" value="DUF5676"/>
    <property type="match status" value="1"/>
</dbReference>
<accession>A0ABT7XSE3</accession>
<comment type="caution">
    <text evidence="2">The sequence shown here is derived from an EMBL/GenBank/DDBJ whole genome shotgun (WGS) entry which is preliminary data.</text>
</comment>
<sequence length="97" mass="10789">MNTLAPCKMGLALSLTIAISYSVCMLLVLLFPVPAMAFLNALFHGLDFSHLGAFQPFPWTMFLLPLGVLSVWGFLVGALFEWLKNCLQSPANRHRLH</sequence>
<gene>
    <name evidence="2" type="ORF">QU481_17795</name>
</gene>
<dbReference type="Proteomes" id="UP001168540">
    <property type="component" value="Unassembled WGS sequence"/>
</dbReference>
<keyword evidence="1" id="KW-1133">Transmembrane helix</keyword>
<evidence type="ECO:0000256" key="1">
    <source>
        <dbReference type="SAM" id="Phobius"/>
    </source>
</evidence>
<feature type="transmembrane region" description="Helical" evidence="1">
    <location>
        <begin position="12"/>
        <end position="39"/>
    </location>
</feature>
<evidence type="ECO:0000313" key="2">
    <source>
        <dbReference type="EMBL" id="MDN0076714.1"/>
    </source>
</evidence>
<evidence type="ECO:0000313" key="3">
    <source>
        <dbReference type="Proteomes" id="UP001168540"/>
    </source>
</evidence>
<proteinExistence type="predicted"/>
<dbReference type="RefSeq" id="WP_289831362.1">
    <property type="nucleotide sequence ID" value="NZ_JAUEDK010000040.1"/>
</dbReference>
<keyword evidence="1" id="KW-0472">Membrane</keyword>
<dbReference type="InterPro" id="IPR044020">
    <property type="entry name" value="DUF5676"/>
</dbReference>
<protein>
    <submittedName>
        <fullName evidence="2">DUF5676 family membrane protein</fullName>
    </submittedName>
</protein>
<feature type="transmembrane region" description="Helical" evidence="1">
    <location>
        <begin position="59"/>
        <end position="83"/>
    </location>
</feature>
<keyword evidence="3" id="KW-1185">Reference proteome</keyword>
<organism evidence="2 3">
    <name type="scientific">Crenobacter oryzisoli</name>
    <dbReference type="NCBI Taxonomy" id="3056844"/>
    <lineage>
        <taxon>Bacteria</taxon>
        <taxon>Pseudomonadati</taxon>
        <taxon>Pseudomonadota</taxon>
        <taxon>Betaproteobacteria</taxon>
        <taxon>Neisseriales</taxon>
        <taxon>Neisseriaceae</taxon>
        <taxon>Crenobacter</taxon>
    </lineage>
</organism>
<dbReference type="EMBL" id="JAUEDK010000040">
    <property type="protein sequence ID" value="MDN0076714.1"/>
    <property type="molecule type" value="Genomic_DNA"/>
</dbReference>
<name>A0ABT7XSE3_9NEIS</name>
<reference evidence="2" key="1">
    <citation type="submission" date="2023-06" db="EMBL/GenBank/DDBJ databases">
        <authorList>
            <person name="Zhang S."/>
        </authorList>
    </citation>
    <scope>NUCLEOTIDE SEQUENCE</scope>
    <source>
        <strain evidence="2">SG2303</strain>
    </source>
</reference>
<keyword evidence="1" id="KW-0812">Transmembrane</keyword>